<organism evidence="1 2">
    <name type="scientific">Glycomyces tritici</name>
    <dbReference type="NCBI Taxonomy" id="2665176"/>
    <lineage>
        <taxon>Bacteria</taxon>
        <taxon>Bacillati</taxon>
        <taxon>Actinomycetota</taxon>
        <taxon>Actinomycetes</taxon>
        <taxon>Glycomycetales</taxon>
        <taxon>Glycomycetaceae</taxon>
        <taxon>Glycomyces</taxon>
    </lineage>
</organism>
<accession>A0ABT7YN53</accession>
<keyword evidence="2" id="KW-1185">Reference proteome</keyword>
<dbReference type="RefSeq" id="WP_289957112.1">
    <property type="nucleotide sequence ID" value="NZ_JAUEMJ010000002.1"/>
</dbReference>
<dbReference type="SUPFAM" id="SSF55961">
    <property type="entry name" value="Bet v1-like"/>
    <property type="match status" value="1"/>
</dbReference>
<gene>
    <name evidence="1" type="ORF">QWI33_10035</name>
</gene>
<dbReference type="EMBL" id="JAUEMJ010000002">
    <property type="protein sequence ID" value="MDN3240066.1"/>
    <property type="molecule type" value="Genomic_DNA"/>
</dbReference>
<evidence type="ECO:0008006" key="3">
    <source>
        <dbReference type="Google" id="ProtNLM"/>
    </source>
</evidence>
<comment type="caution">
    <text evidence="1">The sequence shown here is derived from an EMBL/GenBank/DDBJ whole genome shotgun (WGS) entry which is preliminary data.</text>
</comment>
<dbReference type="Proteomes" id="UP001171902">
    <property type="component" value="Unassembled WGS sequence"/>
</dbReference>
<proteinExistence type="predicted"/>
<sequence>MTQHWPVAEPDAIARLHALAAGIRGASVTEGVVAAPFERVWAHIADLERGFGDFEPDMKRLTVIRAEEGRVEALAVSRYGMRAHLRGSLRPGWCWLQSRFLLIGVAAVPDGPERTRVALTGGVRVPGRAALVPLGVKRSGRRSLRLLQRRMG</sequence>
<evidence type="ECO:0000313" key="2">
    <source>
        <dbReference type="Proteomes" id="UP001171902"/>
    </source>
</evidence>
<protein>
    <recommendedName>
        <fullName evidence="3">SRPBCC family protein</fullName>
    </recommendedName>
</protein>
<reference evidence="1" key="1">
    <citation type="submission" date="2023-06" db="EMBL/GenBank/DDBJ databases">
        <title>Gycomyces niveus sp.nov., a novel actinomycete isolated from soil in Shouguang.</title>
        <authorList>
            <person name="Yang X."/>
            <person name="Zhao J."/>
        </authorList>
    </citation>
    <scope>NUCLEOTIDE SEQUENCE</scope>
    <source>
        <strain evidence="1">NEAU C2</strain>
    </source>
</reference>
<name>A0ABT7YN53_9ACTN</name>
<evidence type="ECO:0000313" key="1">
    <source>
        <dbReference type="EMBL" id="MDN3240066.1"/>
    </source>
</evidence>